<evidence type="ECO:0000259" key="2">
    <source>
        <dbReference type="Pfam" id="PF17906"/>
    </source>
</evidence>
<dbReference type="GO" id="GO:0000014">
    <property type="term" value="F:single-stranded DNA endodeoxyribonuclease activity"/>
    <property type="evidence" value="ECO:0007669"/>
    <property type="project" value="TreeGrafter"/>
</dbReference>
<feature type="domain" description="Mos1 transposase HTH" evidence="2">
    <location>
        <begin position="8"/>
        <end position="54"/>
    </location>
</feature>
<evidence type="ECO:0000313" key="3">
    <source>
        <dbReference type="EMBL" id="KAI1711675.1"/>
    </source>
</evidence>
<dbReference type="InterPro" id="IPR041426">
    <property type="entry name" value="Mos1_HTH"/>
</dbReference>
<dbReference type="GO" id="GO:0042800">
    <property type="term" value="F:histone H3K4 methyltransferase activity"/>
    <property type="evidence" value="ECO:0007669"/>
    <property type="project" value="TreeGrafter"/>
</dbReference>
<keyword evidence="4" id="KW-1185">Reference proteome</keyword>
<protein>
    <submittedName>
        <fullName evidence="3">Histone-lysine N-methyltransferase SETMAR</fullName>
    </submittedName>
</protein>
<evidence type="ECO:0000256" key="1">
    <source>
        <dbReference type="SAM" id="MobiDB-lite"/>
    </source>
</evidence>
<dbReference type="Gene3D" id="1.10.10.1450">
    <property type="match status" value="1"/>
</dbReference>
<dbReference type="GO" id="GO:0031297">
    <property type="term" value="P:replication fork processing"/>
    <property type="evidence" value="ECO:0007669"/>
    <property type="project" value="TreeGrafter"/>
</dbReference>
<feature type="region of interest" description="Disordered" evidence="1">
    <location>
        <begin position="162"/>
        <end position="198"/>
    </location>
</feature>
<sequence>MEKNRGVIRELLKFEFELGHSAKEVMDNINRAKGAGTVSRTTAYEWFSKFKSGNMTIEDNPRSGRPREVDRDAVVNAIEEHPSMTTRMLADDFDCSHFAIEQILHDAGKIFAMIFEDELDLLGFSEEENSWHCLSKLRVKDPAYAAEIIKAVIVLHNRRMDQNPEDLPTQEEEQEDQCLPEEMGTTEARAAGKQKQIH</sequence>
<name>A0AAD4R5V6_9BILA</name>
<dbReference type="PANTHER" id="PTHR46060:SF2">
    <property type="entry name" value="HISTONE-LYSINE N-METHYLTRANSFERASE SETMAR"/>
    <property type="match status" value="1"/>
</dbReference>
<dbReference type="GO" id="GO:0044547">
    <property type="term" value="F:DNA topoisomerase binding"/>
    <property type="evidence" value="ECO:0007669"/>
    <property type="project" value="TreeGrafter"/>
</dbReference>
<dbReference type="GO" id="GO:0000729">
    <property type="term" value="P:DNA double-strand break processing"/>
    <property type="evidence" value="ECO:0007669"/>
    <property type="project" value="TreeGrafter"/>
</dbReference>
<dbReference type="InterPro" id="IPR052709">
    <property type="entry name" value="Transposase-MT_Hybrid"/>
</dbReference>
<dbReference type="EMBL" id="JAKKPZ010000021">
    <property type="protein sequence ID" value="KAI1711675.1"/>
    <property type="molecule type" value="Genomic_DNA"/>
</dbReference>
<feature type="compositionally biased region" description="Acidic residues" evidence="1">
    <location>
        <begin position="168"/>
        <end position="179"/>
    </location>
</feature>
<dbReference type="Proteomes" id="UP001201812">
    <property type="component" value="Unassembled WGS sequence"/>
</dbReference>
<dbReference type="GO" id="GO:0044774">
    <property type="term" value="P:mitotic DNA integrity checkpoint signaling"/>
    <property type="evidence" value="ECO:0007669"/>
    <property type="project" value="TreeGrafter"/>
</dbReference>
<dbReference type="GO" id="GO:0046975">
    <property type="term" value="F:histone H3K36 methyltransferase activity"/>
    <property type="evidence" value="ECO:0007669"/>
    <property type="project" value="TreeGrafter"/>
</dbReference>
<dbReference type="GO" id="GO:0015074">
    <property type="term" value="P:DNA integration"/>
    <property type="evidence" value="ECO:0007669"/>
    <property type="project" value="TreeGrafter"/>
</dbReference>
<dbReference type="PANTHER" id="PTHR46060">
    <property type="entry name" value="MARINER MOS1 TRANSPOSASE-LIKE PROTEIN"/>
    <property type="match status" value="1"/>
</dbReference>
<dbReference type="Pfam" id="PF17906">
    <property type="entry name" value="HTH_48"/>
    <property type="match status" value="1"/>
</dbReference>
<dbReference type="GO" id="GO:0003697">
    <property type="term" value="F:single-stranded DNA binding"/>
    <property type="evidence" value="ECO:0007669"/>
    <property type="project" value="TreeGrafter"/>
</dbReference>
<reference evidence="3" key="1">
    <citation type="submission" date="2022-01" db="EMBL/GenBank/DDBJ databases">
        <title>Genome Sequence Resource for Two Populations of Ditylenchus destructor, the Migratory Endoparasitic Phytonematode.</title>
        <authorList>
            <person name="Zhang H."/>
            <person name="Lin R."/>
            <person name="Xie B."/>
        </authorList>
    </citation>
    <scope>NUCLEOTIDE SEQUENCE</scope>
    <source>
        <strain evidence="3">BazhouSP</strain>
    </source>
</reference>
<dbReference type="GO" id="GO:0003690">
    <property type="term" value="F:double-stranded DNA binding"/>
    <property type="evidence" value="ECO:0007669"/>
    <property type="project" value="TreeGrafter"/>
</dbReference>
<evidence type="ECO:0000313" key="4">
    <source>
        <dbReference type="Proteomes" id="UP001201812"/>
    </source>
</evidence>
<gene>
    <name evidence="3" type="ORF">DdX_10137</name>
</gene>
<dbReference type="GO" id="GO:0035861">
    <property type="term" value="C:site of double-strand break"/>
    <property type="evidence" value="ECO:0007669"/>
    <property type="project" value="TreeGrafter"/>
</dbReference>
<dbReference type="GO" id="GO:0006303">
    <property type="term" value="P:double-strand break repair via nonhomologous end joining"/>
    <property type="evidence" value="ECO:0007669"/>
    <property type="project" value="TreeGrafter"/>
</dbReference>
<comment type="caution">
    <text evidence="3">The sequence shown here is derived from an EMBL/GenBank/DDBJ whole genome shotgun (WGS) entry which is preliminary data.</text>
</comment>
<accession>A0AAD4R5V6</accession>
<dbReference type="AlphaFoldDB" id="A0AAD4R5V6"/>
<dbReference type="GO" id="GO:0000793">
    <property type="term" value="C:condensed chromosome"/>
    <property type="evidence" value="ECO:0007669"/>
    <property type="project" value="TreeGrafter"/>
</dbReference>
<proteinExistence type="predicted"/>
<organism evidence="3 4">
    <name type="scientific">Ditylenchus destructor</name>
    <dbReference type="NCBI Taxonomy" id="166010"/>
    <lineage>
        <taxon>Eukaryota</taxon>
        <taxon>Metazoa</taxon>
        <taxon>Ecdysozoa</taxon>
        <taxon>Nematoda</taxon>
        <taxon>Chromadorea</taxon>
        <taxon>Rhabditida</taxon>
        <taxon>Tylenchina</taxon>
        <taxon>Tylenchomorpha</taxon>
        <taxon>Sphaerularioidea</taxon>
        <taxon>Anguinidae</taxon>
        <taxon>Anguininae</taxon>
        <taxon>Ditylenchus</taxon>
    </lineage>
</organism>
<dbReference type="GO" id="GO:0005634">
    <property type="term" value="C:nucleus"/>
    <property type="evidence" value="ECO:0007669"/>
    <property type="project" value="TreeGrafter"/>
</dbReference>